<evidence type="ECO:0000313" key="7">
    <source>
        <dbReference type="Proteomes" id="UP001157138"/>
    </source>
</evidence>
<keyword evidence="7" id="KW-1185">Reference proteome</keyword>
<dbReference type="Pfam" id="PF18603">
    <property type="entry name" value="LAL_C2"/>
    <property type="match status" value="1"/>
</dbReference>
<reference evidence="7" key="1">
    <citation type="journal article" date="2019" name="Int. J. Syst. Evol. Microbiol.">
        <title>The Global Catalogue of Microorganisms (GCM) 10K type strain sequencing project: providing services to taxonomists for standard genome sequencing and annotation.</title>
        <authorList>
            <consortium name="The Broad Institute Genomics Platform"/>
            <consortium name="The Broad Institute Genome Sequencing Center for Infectious Disease"/>
            <person name="Wu L."/>
            <person name="Ma J."/>
        </authorList>
    </citation>
    <scope>NUCLEOTIDE SEQUENCE [LARGE SCALE GENOMIC DNA]</scope>
    <source>
        <strain evidence="7">NBRC 108723</strain>
    </source>
</reference>
<name>A0ABQ6F1S1_9VIBR</name>
<keyword evidence="1" id="KW-0436">Ligase</keyword>
<evidence type="ECO:0000256" key="1">
    <source>
        <dbReference type="ARBA" id="ARBA00022598"/>
    </source>
</evidence>
<proteinExistence type="predicted"/>
<dbReference type="Gene3D" id="3.30.470.20">
    <property type="entry name" value="ATP-grasp fold, B domain"/>
    <property type="match status" value="1"/>
</dbReference>
<dbReference type="InterPro" id="IPR040570">
    <property type="entry name" value="LAL_C2"/>
</dbReference>
<dbReference type="InterPro" id="IPR052032">
    <property type="entry name" value="ATP-dep_AA_Ligase"/>
</dbReference>
<dbReference type="EMBL" id="BSPW01000067">
    <property type="protein sequence ID" value="GLT19191.1"/>
    <property type="molecule type" value="Genomic_DNA"/>
</dbReference>
<dbReference type="Pfam" id="PF13535">
    <property type="entry name" value="ATP-grasp_4"/>
    <property type="match status" value="1"/>
</dbReference>
<dbReference type="Pfam" id="PF18130">
    <property type="entry name" value="ATPgrasp_N"/>
    <property type="match status" value="1"/>
</dbReference>
<evidence type="ECO:0000259" key="5">
    <source>
        <dbReference type="PROSITE" id="PS50975"/>
    </source>
</evidence>
<sequence>MHITFIESSPSGAGEASFKYAKEQGYFITLLTKNHHLYSPEIISYANEIIICDTQDEQAIRDAVLSLNETHPIHGITTTSDLHVPQACFAARLLHLPSMSYDAANGVRHKHLMRQTLEETYSDVNPYFKVVDCYDDAVAFAEDKGFPFIAKLSNGNDSILVKLIHSVEDLSAYFQSFHQLKEQLSDYQLVDQVLLEEYLVGPEFSVESVQGIGTQRYLLGVTYKENQPNPDEGFAEVGVMFPFQGEYAKQLHEQVFRALDCLNIDCGVIHTECRVVNGQVKILEVNPRLIGDNFGSHAMPLALGYNPAHLVVDVAMNTFKSLPESLQRGTGWVAVTTQENGIFHCFDNLSELLEIQGVHHVVPRKLAGDPIDGVGNNGDILALVITQGENAEDAYRIAKNAAGQLKFSLR</sequence>
<keyword evidence="3 4" id="KW-0067">ATP-binding</keyword>
<protein>
    <recommendedName>
        <fullName evidence="5">ATP-grasp domain-containing protein</fullName>
    </recommendedName>
</protein>
<gene>
    <name evidence="6" type="ORF">GCM10007938_29730</name>
</gene>
<dbReference type="PANTHER" id="PTHR43585">
    <property type="entry name" value="FUMIPYRROLE BIOSYNTHESIS PROTEIN C"/>
    <property type="match status" value="1"/>
</dbReference>
<dbReference type="Gene3D" id="3.40.50.20">
    <property type="match status" value="1"/>
</dbReference>
<keyword evidence="2 4" id="KW-0547">Nucleotide-binding</keyword>
<dbReference type="SUPFAM" id="SSF56059">
    <property type="entry name" value="Glutathione synthetase ATP-binding domain-like"/>
    <property type="match status" value="1"/>
</dbReference>
<dbReference type="PROSITE" id="PS50975">
    <property type="entry name" value="ATP_GRASP"/>
    <property type="match status" value="1"/>
</dbReference>
<dbReference type="InterPro" id="IPR041472">
    <property type="entry name" value="BL00235/CARNS1_N"/>
</dbReference>
<dbReference type="Proteomes" id="UP001157138">
    <property type="component" value="Unassembled WGS sequence"/>
</dbReference>
<evidence type="ECO:0000256" key="2">
    <source>
        <dbReference type="ARBA" id="ARBA00022741"/>
    </source>
</evidence>
<evidence type="ECO:0000256" key="4">
    <source>
        <dbReference type="PROSITE-ProRule" id="PRU00409"/>
    </source>
</evidence>
<evidence type="ECO:0000256" key="3">
    <source>
        <dbReference type="ARBA" id="ARBA00022840"/>
    </source>
</evidence>
<accession>A0ABQ6F1S1</accession>
<dbReference type="PANTHER" id="PTHR43585:SF2">
    <property type="entry name" value="ATP-GRASP ENZYME FSQD"/>
    <property type="match status" value="1"/>
</dbReference>
<dbReference type="RefSeq" id="WP_284193054.1">
    <property type="nucleotide sequence ID" value="NZ_BSPW01000067.1"/>
</dbReference>
<evidence type="ECO:0000313" key="6">
    <source>
        <dbReference type="EMBL" id="GLT19191.1"/>
    </source>
</evidence>
<dbReference type="InterPro" id="IPR011761">
    <property type="entry name" value="ATP-grasp"/>
</dbReference>
<organism evidence="6 7">
    <name type="scientific">Vibrio zhanjiangensis</name>
    <dbReference type="NCBI Taxonomy" id="1046128"/>
    <lineage>
        <taxon>Bacteria</taxon>
        <taxon>Pseudomonadati</taxon>
        <taxon>Pseudomonadota</taxon>
        <taxon>Gammaproteobacteria</taxon>
        <taxon>Vibrionales</taxon>
        <taxon>Vibrionaceae</taxon>
        <taxon>Vibrio</taxon>
    </lineage>
</organism>
<feature type="domain" description="ATP-grasp" evidence="5">
    <location>
        <begin position="115"/>
        <end position="316"/>
    </location>
</feature>
<comment type="caution">
    <text evidence="6">The sequence shown here is derived from an EMBL/GenBank/DDBJ whole genome shotgun (WGS) entry which is preliminary data.</text>
</comment>